<organism evidence="1 2">
    <name type="scientific">Stylosanthes scabra</name>
    <dbReference type="NCBI Taxonomy" id="79078"/>
    <lineage>
        <taxon>Eukaryota</taxon>
        <taxon>Viridiplantae</taxon>
        <taxon>Streptophyta</taxon>
        <taxon>Embryophyta</taxon>
        <taxon>Tracheophyta</taxon>
        <taxon>Spermatophyta</taxon>
        <taxon>Magnoliopsida</taxon>
        <taxon>eudicotyledons</taxon>
        <taxon>Gunneridae</taxon>
        <taxon>Pentapetalae</taxon>
        <taxon>rosids</taxon>
        <taxon>fabids</taxon>
        <taxon>Fabales</taxon>
        <taxon>Fabaceae</taxon>
        <taxon>Papilionoideae</taxon>
        <taxon>50 kb inversion clade</taxon>
        <taxon>dalbergioids sensu lato</taxon>
        <taxon>Dalbergieae</taxon>
        <taxon>Pterocarpus clade</taxon>
        <taxon>Stylosanthes</taxon>
    </lineage>
</organism>
<proteinExistence type="predicted"/>
<dbReference type="Proteomes" id="UP001341840">
    <property type="component" value="Unassembled WGS sequence"/>
</dbReference>
<sequence>MIHEALSDTSNDQYILTREKEDIDDRGDLLQLQNMNKLSCLEYSRMEGRRSEDVQHEGEKFFTSNPRRPAEKCIAKGEVERLGNEVVNDGEEVLERVMENDDRTKVIQIKEIEKTKTRDVCVSNVDVEMGGYEDGVDLMSILKEKNEAIALKRRRQKEKA</sequence>
<keyword evidence="2" id="KW-1185">Reference proteome</keyword>
<reference evidence="1 2" key="1">
    <citation type="journal article" date="2023" name="Plants (Basel)">
        <title>Bridging the Gap: Combining Genomics and Transcriptomics Approaches to Understand Stylosanthes scabra, an Orphan Legume from the Brazilian Caatinga.</title>
        <authorList>
            <person name="Ferreira-Neto J.R.C."/>
            <person name="da Silva M.D."/>
            <person name="Binneck E."/>
            <person name="de Melo N.F."/>
            <person name="da Silva R.H."/>
            <person name="de Melo A.L.T.M."/>
            <person name="Pandolfi V."/>
            <person name="Bustamante F.O."/>
            <person name="Brasileiro-Vidal A.C."/>
            <person name="Benko-Iseppon A.M."/>
        </authorList>
    </citation>
    <scope>NUCLEOTIDE SEQUENCE [LARGE SCALE GENOMIC DNA]</scope>
    <source>
        <tissue evidence="1">Leaves</tissue>
    </source>
</reference>
<feature type="non-terminal residue" evidence="1">
    <location>
        <position position="160"/>
    </location>
</feature>
<dbReference type="EMBL" id="JASCZI010031494">
    <property type="protein sequence ID" value="MED6126886.1"/>
    <property type="molecule type" value="Genomic_DNA"/>
</dbReference>
<evidence type="ECO:0000313" key="2">
    <source>
        <dbReference type="Proteomes" id="UP001341840"/>
    </source>
</evidence>
<evidence type="ECO:0000313" key="1">
    <source>
        <dbReference type="EMBL" id="MED6126886.1"/>
    </source>
</evidence>
<accession>A0ABU6RSV3</accession>
<gene>
    <name evidence="1" type="ORF">PIB30_082791</name>
</gene>
<name>A0ABU6RSV3_9FABA</name>
<protein>
    <submittedName>
        <fullName evidence="1">Uncharacterized protein</fullName>
    </submittedName>
</protein>
<comment type="caution">
    <text evidence="1">The sequence shown here is derived from an EMBL/GenBank/DDBJ whole genome shotgun (WGS) entry which is preliminary data.</text>
</comment>